<evidence type="ECO:0000313" key="2">
    <source>
        <dbReference type="Proteomes" id="UP000179807"/>
    </source>
</evidence>
<name>A0A1J4JRB5_9EUKA</name>
<organism evidence="1 2">
    <name type="scientific">Tritrichomonas foetus</name>
    <dbReference type="NCBI Taxonomy" id="1144522"/>
    <lineage>
        <taxon>Eukaryota</taxon>
        <taxon>Metamonada</taxon>
        <taxon>Parabasalia</taxon>
        <taxon>Tritrichomonadida</taxon>
        <taxon>Tritrichomonadidae</taxon>
        <taxon>Tritrichomonas</taxon>
    </lineage>
</organism>
<dbReference type="AlphaFoldDB" id="A0A1J4JRB5"/>
<sequence>MGNKFSFVSVRFQPETPEWFPREQLAEFISDSYKRKSSDVTDEEIFEYFSKKVKQVAYISPVSIERKRRFFNWFSTVLISMNTENHIIPLRIKGVIKPSPHIRPGIQIRTGFSMPPNTIRTTLQLFSPSKYDFSFSFQKPDFLATSHFLSEEHPVPFSNYQIIDTHTKLFGQPFHTISADYSYTWRNFTRIATASISHIINQSGKKSKNVNHSNFNGADSILYYDPISYNKLSFTMLRKFANNNQFGEAGLLNLPDSILPLPYLKLQIQNIFCFPNYAKAYLEGGCLLSPKAVPLKERLHVGGPPFARGIPSLHFSAKSCGIPAGCDFYVAGGFQTLIKLLPKLDFHFFVNGGLAALTKSTFFLDFTPSLSAFASYGCGYVYHFAECDCELNFNVPFATTSGLSFDRFQWALVVK</sequence>
<dbReference type="GeneID" id="94843732"/>
<protein>
    <recommendedName>
        <fullName evidence="3">Bacterial surface antigen (D15) domain-containing protein</fullName>
    </recommendedName>
</protein>
<comment type="caution">
    <text evidence="1">The sequence shown here is derived from an EMBL/GenBank/DDBJ whole genome shotgun (WGS) entry which is preliminary data.</text>
</comment>
<dbReference type="VEuPathDB" id="TrichDB:TRFO_33351"/>
<gene>
    <name evidence="1" type="ORF">TRFO_33351</name>
</gene>
<keyword evidence="2" id="KW-1185">Reference proteome</keyword>
<proteinExistence type="predicted"/>
<dbReference type="EMBL" id="MLAK01000973">
    <property type="protein sequence ID" value="OHT00054.1"/>
    <property type="molecule type" value="Genomic_DNA"/>
</dbReference>
<dbReference type="Gene3D" id="2.40.160.50">
    <property type="entry name" value="membrane protein fhac: a member of the omp85/tpsb transporter family"/>
    <property type="match status" value="1"/>
</dbReference>
<evidence type="ECO:0000313" key="1">
    <source>
        <dbReference type="EMBL" id="OHT00054.1"/>
    </source>
</evidence>
<dbReference type="Proteomes" id="UP000179807">
    <property type="component" value="Unassembled WGS sequence"/>
</dbReference>
<dbReference type="RefSeq" id="XP_068353190.1">
    <property type="nucleotide sequence ID" value="XM_068509028.1"/>
</dbReference>
<evidence type="ECO:0008006" key="3">
    <source>
        <dbReference type="Google" id="ProtNLM"/>
    </source>
</evidence>
<reference evidence="1" key="1">
    <citation type="submission" date="2016-10" db="EMBL/GenBank/DDBJ databases">
        <authorList>
            <person name="Benchimol M."/>
            <person name="Almeida L.G."/>
            <person name="Vasconcelos A.T."/>
            <person name="Perreira-Neves A."/>
            <person name="Rosa I.A."/>
            <person name="Tasca T."/>
            <person name="Bogo M.R."/>
            <person name="de Souza W."/>
        </authorList>
    </citation>
    <scope>NUCLEOTIDE SEQUENCE [LARGE SCALE GENOMIC DNA]</scope>
    <source>
        <strain evidence="1">K</strain>
    </source>
</reference>
<accession>A0A1J4JRB5</accession>